<proteinExistence type="predicted"/>
<keyword evidence="2" id="KW-1185">Reference proteome</keyword>
<accession>A0ABV0B677</accession>
<name>A0ABV0B677_9SPHN</name>
<reference evidence="1 2" key="1">
    <citation type="submission" date="2024-05" db="EMBL/GenBank/DDBJ databases">
        <title>Sphingomonas sp. HF-S3 16S ribosomal RNA gene Genome sequencing and assembly.</title>
        <authorList>
            <person name="Lee H."/>
        </authorList>
    </citation>
    <scope>NUCLEOTIDE SEQUENCE [LARGE SCALE GENOMIC DNA]</scope>
    <source>
        <strain evidence="1 2">HF-S3</strain>
    </source>
</reference>
<feature type="non-terminal residue" evidence="1">
    <location>
        <position position="1"/>
    </location>
</feature>
<dbReference type="EMBL" id="JBDIZK010000004">
    <property type="protein sequence ID" value="MEN3747053.1"/>
    <property type="molecule type" value="Genomic_DNA"/>
</dbReference>
<evidence type="ECO:0000313" key="1">
    <source>
        <dbReference type="EMBL" id="MEN3747053.1"/>
    </source>
</evidence>
<comment type="caution">
    <text evidence="1">The sequence shown here is derived from an EMBL/GenBank/DDBJ whole genome shotgun (WGS) entry which is preliminary data.</text>
</comment>
<dbReference type="Proteomes" id="UP001427805">
    <property type="component" value="Unassembled WGS sequence"/>
</dbReference>
<gene>
    <name evidence="1" type="ORF">TPR58_07735</name>
</gene>
<evidence type="ECO:0000313" key="2">
    <source>
        <dbReference type="Proteomes" id="UP001427805"/>
    </source>
</evidence>
<sequence length="97" mass="10573">DFEADYPAMVEPAYILFEGNGSGEFAFGCCTGHIWEASNTEATSIDFSWDGSDEMTEVAGDGSAELQSDGSLHGEICYRYGDEYPFIARKWTSSTAC</sequence>
<protein>
    <submittedName>
        <fullName evidence="1">Uncharacterized protein</fullName>
    </submittedName>
</protein>
<dbReference type="RefSeq" id="WP_346246057.1">
    <property type="nucleotide sequence ID" value="NZ_JBDIZK010000004.1"/>
</dbReference>
<organism evidence="1 2">
    <name type="scientific">Sphingomonas rustica</name>
    <dbReference type="NCBI Taxonomy" id="3103142"/>
    <lineage>
        <taxon>Bacteria</taxon>
        <taxon>Pseudomonadati</taxon>
        <taxon>Pseudomonadota</taxon>
        <taxon>Alphaproteobacteria</taxon>
        <taxon>Sphingomonadales</taxon>
        <taxon>Sphingomonadaceae</taxon>
        <taxon>Sphingomonas</taxon>
    </lineage>
</organism>